<dbReference type="PROSITE" id="PS51459">
    <property type="entry name" value="FIDO"/>
    <property type="match status" value="1"/>
</dbReference>
<evidence type="ECO:0000256" key="2">
    <source>
        <dbReference type="PIRSR" id="PIRSR640198-2"/>
    </source>
</evidence>
<dbReference type="GO" id="GO:0005524">
    <property type="term" value="F:ATP binding"/>
    <property type="evidence" value="ECO:0007669"/>
    <property type="project" value="UniProtKB-KW"/>
</dbReference>
<evidence type="ECO:0000313" key="6">
    <source>
        <dbReference type="Proteomes" id="UP000032512"/>
    </source>
</evidence>
<dbReference type="InterPro" id="IPR040198">
    <property type="entry name" value="Fido_containing"/>
</dbReference>
<dbReference type="SUPFAM" id="SSF140931">
    <property type="entry name" value="Fic-like"/>
    <property type="match status" value="1"/>
</dbReference>
<proteinExistence type="predicted"/>
<keyword evidence="2" id="KW-0067">ATP-binding</keyword>
<accession>A0A0D6Z9I5</accession>
<feature type="site" description="Important for autoinhibition of adenylyltransferase activity" evidence="3">
    <location>
        <position position="42"/>
    </location>
</feature>
<feature type="active site" evidence="1">
    <location>
        <position position="171"/>
    </location>
</feature>
<dbReference type="Pfam" id="PF02661">
    <property type="entry name" value="Fic"/>
    <property type="match status" value="1"/>
</dbReference>
<dbReference type="RefSeq" id="WP_044392909.1">
    <property type="nucleotide sequence ID" value="NZ_JXIQ01000070.1"/>
</dbReference>
<name>A0A0D6Z9I5_9BACI</name>
<dbReference type="InterPro" id="IPR036597">
    <property type="entry name" value="Fido-like_dom_sf"/>
</dbReference>
<dbReference type="PANTHER" id="PTHR13504:SF38">
    <property type="entry name" value="FIDO DOMAIN-CONTAINING PROTEIN"/>
    <property type="match status" value="1"/>
</dbReference>
<evidence type="ECO:0000313" key="5">
    <source>
        <dbReference type="EMBL" id="KIY22449.1"/>
    </source>
</evidence>
<organism evidence="5 6">
    <name type="scientific">Mesobacillus subterraneus</name>
    <dbReference type="NCBI Taxonomy" id="285983"/>
    <lineage>
        <taxon>Bacteria</taxon>
        <taxon>Bacillati</taxon>
        <taxon>Bacillota</taxon>
        <taxon>Bacilli</taxon>
        <taxon>Bacillales</taxon>
        <taxon>Bacillaceae</taxon>
        <taxon>Mesobacillus</taxon>
    </lineage>
</organism>
<dbReference type="PANTHER" id="PTHR13504">
    <property type="entry name" value="FIDO DOMAIN-CONTAINING PROTEIN DDB_G0283145"/>
    <property type="match status" value="1"/>
</dbReference>
<reference evidence="5 6" key="1">
    <citation type="submission" date="2015-01" db="EMBL/GenBank/DDBJ databases">
        <title>Draft genome sequences of the supercritical CO2 tolerant bacteria Bacillus subterraneus MITOT1 and Bacillus cereus MIT0214.</title>
        <authorList>
            <person name="Peet K.C."/>
            <person name="Thompson J.R."/>
        </authorList>
    </citation>
    <scope>NUCLEOTIDE SEQUENCE [LARGE SCALE GENOMIC DNA]</scope>
    <source>
        <strain evidence="5 6">MITOT1</strain>
    </source>
</reference>
<evidence type="ECO:0000259" key="4">
    <source>
        <dbReference type="PROSITE" id="PS51459"/>
    </source>
</evidence>
<keyword evidence="6" id="KW-1185">Reference proteome</keyword>
<evidence type="ECO:0000256" key="3">
    <source>
        <dbReference type="PIRSR" id="PIRSR640198-3"/>
    </source>
</evidence>
<dbReference type="Proteomes" id="UP000032512">
    <property type="component" value="Unassembled WGS sequence"/>
</dbReference>
<feature type="binding site" evidence="2">
    <location>
        <begin position="209"/>
        <end position="210"/>
    </location>
    <ligand>
        <name>ATP</name>
        <dbReference type="ChEBI" id="CHEBI:30616"/>
    </ligand>
</feature>
<evidence type="ECO:0000256" key="1">
    <source>
        <dbReference type="PIRSR" id="PIRSR640198-1"/>
    </source>
</evidence>
<dbReference type="OrthoDB" id="9813719at2"/>
<feature type="domain" description="Fido" evidence="4">
    <location>
        <begin position="92"/>
        <end position="231"/>
    </location>
</feature>
<dbReference type="Gene3D" id="1.10.3290.10">
    <property type="entry name" value="Fido-like domain"/>
    <property type="match status" value="1"/>
</dbReference>
<keyword evidence="2" id="KW-0547">Nucleotide-binding</keyword>
<comment type="caution">
    <text evidence="5">The sequence shown here is derived from an EMBL/GenBank/DDBJ whole genome shotgun (WGS) entry which is preliminary data.</text>
</comment>
<sequence length="247" mass="28678">MYEVITKLKKELDDRRPLNQNVVKNLRETIRVLWTYHSNAIEGNTLSLVETKIVLEEGITIGGTTLREHFEIINHAEAIDYIEDIVNRDIELSESVLKDIHRLILRNIDVSNAGKYRNIDVYIQGSQHIPPQPFLVEPQMQDLFLWYSQNKGSIHPVELAAKFHFKFVYIHPFIDGNGRTARLLMNLILMKGGYPPAILKSDSEQRVKYYKALEKASVDNNIEDFVQFVVDNVEDSLRMYLRVARPK</sequence>
<dbReference type="PATRIC" id="fig|285983.3.peg.240"/>
<gene>
    <name evidence="5" type="ORF">UB32_08620</name>
</gene>
<protein>
    <submittedName>
        <fullName evidence="5">Cell filamentation protein Fic</fullName>
    </submittedName>
</protein>
<dbReference type="AlphaFoldDB" id="A0A0D6Z9I5"/>
<feature type="binding site" evidence="2">
    <location>
        <begin position="175"/>
        <end position="182"/>
    </location>
    <ligand>
        <name>ATP</name>
        <dbReference type="ChEBI" id="CHEBI:30616"/>
    </ligand>
</feature>
<dbReference type="EMBL" id="JXIQ01000070">
    <property type="protein sequence ID" value="KIY22449.1"/>
    <property type="molecule type" value="Genomic_DNA"/>
</dbReference>
<dbReference type="InterPro" id="IPR003812">
    <property type="entry name" value="Fido"/>
</dbReference>